<dbReference type="InterPro" id="IPR013785">
    <property type="entry name" value="Aldolase_TIM"/>
</dbReference>
<dbReference type="Gene3D" id="3.20.20.70">
    <property type="entry name" value="Aldolase class I"/>
    <property type="match status" value="1"/>
</dbReference>
<comment type="subunit">
    <text evidence="4">Homotetramer.</text>
</comment>
<evidence type="ECO:0000256" key="7">
    <source>
        <dbReference type="ARBA" id="ARBA00023239"/>
    </source>
</evidence>
<evidence type="ECO:0000256" key="8">
    <source>
        <dbReference type="ARBA" id="ARBA00023270"/>
    </source>
</evidence>
<proteinExistence type="inferred from homology"/>
<keyword evidence="13" id="KW-1185">Reference proteome</keyword>
<accession>A0A9P0AX73</accession>
<dbReference type="Proteomes" id="UP001154078">
    <property type="component" value="Chromosome 2"/>
</dbReference>
<comment type="pathway">
    <text evidence="2">Amino-sugar metabolism; N-acetylneuraminate degradation.</text>
</comment>
<evidence type="ECO:0000256" key="9">
    <source>
        <dbReference type="ARBA" id="ARBA00023277"/>
    </source>
</evidence>
<evidence type="ECO:0000256" key="2">
    <source>
        <dbReference type="ARBA" id="ARBA00004878"/>
    </source>
</evidence>
<dbReference type="SUPFAM" id="SSF51569">
    <property type="entry name" value="Aldolase"/>
    <property type="match status" value="1"/>
</dbReference>
<keyword evidence="6" id="KW-0963">Cytoplasm</keyword>
<comment type="subcellular location">
    <subcellularLocation>
        <location evidence="1">Cytoplasm</location>
    </subcellularLocation>
</comment>
<keyword evidence="9" id="KW-0119">Carbohydrate metabolism</keyword>
<evidence type="ECO:0000256" key="11">
    <source>
        <dbReference type="SAM" id="MobiDB-lite"/>
    </source>
</evidence>
<dbReference type="PANTHER" id="PTHR12128:SF21">
    <property type="entry name" value="N-ACETYLNEURAMINATE LYASE"/>
    <property type="match status" value="1"/>
</dbReference>
<keyword evidence="7" id="KW-0456">Lyase</keyword>
<gene>
    <name evidence="12" type="ORF">MELIAE_LOCUS3320</name>
</gene>
<protein>
    <recommendedName>
        <fullName evidence="5">N-acetylneuraminate lyase</fullName>
        <ecNumber evidence="5">4.1.3.3</ecNumber>
    </recommendedName>
</protein>
<reference evidence="12" key="1">
    <citation type="submission" date="2021-12" db="EMBL/GenBank/DDBJ databases">
        <authorList>
            <person name="King R."/>
        </authorList>
    </citation>
    <scope>NUCLEOTIDE SEQUENCE</scope>
</reference>
<comment type="similarity">
    <text evidence="3">Belongs to the DapA family. NanA subfamily.</text>
</comment>
<keyword evidence="8" id="KW-0704">Schiff base</keyword>
<dbReference type="SMART" id="SM01130">
    <property type="entry name" value="DHDPS"/>
    <property type="match status" value="1"/>
</dbReference>
<comment type="catalytic activity">
    <reaction evidence="10">
        <text>aceneuramate = aldehydo-N-acetyl-D-mannosamine + pyruvate</text>
        <dbReference type="Rhea" id="RHEA:23296"/>
        <dbReference type="ChEBI" id="CHEBI:15361"/>
        <dbReference type="ChEBI" id="CHEBI:17122"/>
        <dbReference type="ChEBI" id="CHEBI:173083"/>
        <dbReference type="EC" id="4.1.3.3"/>
    </reaction>
</comment>
<feature type="region of interest" description="Disordered" evidence="11">
    <location>
        <begin position="34"/>
        <end position="78"/>
    </location>
</feature>
<dbReference type="PANTHER" id="PTHR12128">
    <property type="entry name" value="DIHYDRODIPICOLINATE SYNTHASE"/>
    <property type="match status" value="1"/>
</dbReference>
<dbReference type="GO" id="GO:0005737">
    <property type="term" value="C:cytoplasm"/>
    <property type="evidence" value="ECO:0007669"/>
    <property type="project" value="UniProtKB-SubCell"/>
</dbReference>
<dbReference type="EMBL" id="OV121133">
    <property type="protein sequence ID" value="CAH0550526.1"/>
    <property type="molecule type" value="Genomic_DNA"/>
</dbReference>
<dbReference type="GO" id="GO:0008747">
    <property type="term" value="F:N-acetylneuraminate lyase activity"/>
    <property type="evidence" value="ECO:0007669"/>
    <property type="project" value="UniProtKB-EC"/>
</dbReference>
<dbReference type="InterPro" id="IPR002220">
    <property type="entry name" value="DapA-like"/>
</dbReference>
<feature type="compositionally biased region" description="Basic and acidic residues" evidence="11">
    <location>
        <begin position="51"/>
        <end position="63"/>
    </location>
</feature>
<evidence type="ECO:0000256" key="3">
    <source>
        <dbReference type="ARBA" id="ARBA00006324"/>
    </source>
</evidence>
<evidence type="ECO:0000256" key="1">
    <source>
        <dbReference type="ARBA" id="ARBA00004496"/>
    </source>
</evidence>
<evidence type="ECO:0000313" key="13">
    <source>
        <dbReference type="Proteomes" id="UP001154078"/>
    </source>
</evidence>
<dbReference type="EC" id="4.1.3.3" evidence="5"/>
<evidence type="ECO:0000313" key="12">
    <source>
        <dbReference type="EMBL" id="CAH0550526.1"/>
    </source>
</evidence>
<feature type="compositionally biased region" description="Acidic residues" evidence="11">
    <location>
        <begin position="64"/>
        <end position="77"/>
    </location>
</feature>
<dbReference type="Pfam" id="PF00701">
    <property type="entry name" value="DHDPS"/>
    <property type="match status" value="1"/>
</dbReference>
<name>A0A9P0AX73_BRAAE</name>
<evidence type="ECO:0000256" key="5">
    <source>
        <dbReference type="ARBA" id="ARBA00012911"/>
    </source>
</evidence>
<organism evidence="12 13">
    <name type="scientific">Brassicogethes aeneus</name>
    <name type="common">Rape pollen beetle</name>
    <name type="synonym">Meligethes aeneus</name>
    <dbReference type="NCBI Taxonomy" id="1431903"/>
    <lineage>
        <taxon>Eukaryota</taxon>
        <taxon>Metazoa</taxon>
        <taxon>Ecdysozoa</taxon>
        <taxon>Arthropoda</taxon>
        <taxon>Hexapoda</taxon>
        <taxon>Insecta</taxon>
        <taxon>Pterygota</taxon>
        <taxon>Neoptera</taxon>
        <taxon>Endopterygota</taxon>
        <taxon>Coleoptera</taxon>
        <taxon>Polyphaga</taxon>
        <taxon>Cucujiformia</taxon>
        <taxon>Nitidulidae</taxon>
        <taxon>Meligethinae</taxon>
        <taxon>Brassicogethes</taxon>
    </lineage>
</organism>
<evidence type="ECO:0000256" key="4">
    <source>
        <dbReference type="ARBA" id="ARBA00011881"/>
    </source>
</evidence>
<dbReference type="AlphaFoldDB" id="A0A9P0AX73"/>
<evidence type="ECO:0000256" key="10">
    <source>
        <dbReference type="ARBA" id="ARBA00044906"/>
    </source>
</evidence>
<evidence type="ECO:0000256" key="6">
    <source>
        <dbReference type="ARBA" id="ARBA00022490"/>
    </source>
</evidence>
<sequence>MENDRKDEDKNEEIIQVIIDENTGIKREKHVKREIVESDKDDAEDGVSPKTAKDLFSDFRPISDDDFPFEDSSDSDLEPLSKKLEVKKENTSETTTKGTPKIYKKRHYLQKYKKEWEQIPALKPWLSQSTLGESNFYCKFCKKDYRCGKTEIFKHMASLKHQKHLGKPILRVQKKFSFRGLLCPTFTPFEKNRPFEINWKLLRPYAKFLKVCGVKGLLINDVMGEGMSLTIEERKQLTEHWAEICKESGQFLMVQIGGAPLRNVIEMAIHAERQNVGAIVLLPDLYNRPNSHLDLIRYIKIVAENCKGMPILYHHHPKYTKVEMDVTAFLLDITGEIDSFVGLIYSTNDLSESMSAMTLNPEKFSIFMGTDDCILGAVSSGFTCIMGNSINILPKLAESLCHCAKNGEIKSAQASQDLMKKALDFIYSSGDKVSSLKAAMSIIANLPMITTREPLQTVWEGTLIKMKNKLHEIGIV</sequence>
<dbReference type="OrthoDB" id="191315at2759"/>